<feature type="compositionally biased region" description="Basic and acidic residues" evidence="1">
    <location>
        <begin position="142"/>
        <end position="153"/>
    </location>
</feature>
<feature type="compositionally biased region" description="Low complexity" evidence="1">
    <location>
        <begin position="196"/>
        <end position="205"/>
    </location>
</feature>
<comment type="caution">
    <text evidence="2">The sequence shown here is derived from an EMBL/GenBank/DDBJ whole genome shotgun (WGS) entry which is preliminary data.</text>
</comment>
<dbReference type="AlphaFoldDB" id="A0A812HDP0"/>
<gene>
    <name evidence="2" type="ORF">SNAT2548_LOCUS1447</name>
</gene>
<proteinExistence type="predicted"/>
<evidence type="ECO:0000313" key="2">
    <source>
        <dbReference type="EMBL" id="CAE6947432.1"/>
    </source>
</evidence>
<keyword evidence="3" id="KW-1185">Reference proteome</keyword>
<dbReference type="EMBL" id="CAJNDS010000080">
    <property type="protein sequence ID" value="CAE6947432.1"/>
    <property type="molecule type" value="Genomic_DNA"/>
</dbReference>
<name>A0A812HDP0_9DINO</name>
<protein>
    <submittedName>
        <fullName evidence="2">Uncharacterized protein</fullName>
    </submittedName>
</protein>
<feature type="region of interest" description="Disordered" evidence="1">
    <location>
        <begin position="142"/>
        <end position="210"/>
    </location>
</feature>
<dbReference type="OrthoDB" id="10407543at2759"/>
<sequence>MELGWSFKFPHHESARPRASARSQPRLRTRGGFVGSGGALVLARHLALAYGRACKVRCGASGASRAGFKVNTKYKGAVSYGTVSKEELEEAARIRSEYSAERPEQAKSALPAAKKRLLLKRLQQPGQAKTGYGPAIAQLMREAKPPDSDSAEAKEDEADGNENSAPGSDEAPKDQADGQNSTSSQAPESGEAQKGSESSESSESSTDFPGLADTVLRRRAVCLESWEGWPAAMALSAAQRIAENPRGSAAASIQAAVRALSTAGEHVPAAELLLTLRDGGVDREVLERRLNVQAASALFEEVAVRSGLELQAAGYLDDAWEALMAASAQPRLSRFLRRPTLKALAAVSERLANNSSSNPRAQVRYIRGALDAEVVLQGLSRDRREAGDAQLFPE</sequence>
<accession>A0A812HDP0</accession>
<evidence type="ECO:0000313" key="3">
    <source>
        <dbReference type="Proteomes" id="UP000604046"/>
    </source>
</evidence>
<feature type="compositionally biased region" description="Polar residues" evidence="1">
    <location>
        <begin position="177"/>
        <end position="187"/>
    </location>
</feature>
<organism evidence="2 3">
    <name type="scientific">Symbiodinium natans</name>
    <dbReference type="NCBI Taxonomy" id="878477"/>
    <lineage>
        <taxon>Eukaryota</taxon>
        <taxon>Sar</taxon>
        <taxon>Alveolata</taxon>
        <taxon>Dinophyceae</taxon>
        <taxon>Suessiales</taxon>
        <taxon>Symbiodiniaceae</taxon>
        <taxon>Symbiodinium</taxon>
    </lineage>
</organism>
<dbReference type="Proteomes" id="UP000604046">
    <property type="component" value="Unassembled WGS sequence"/>
</dbReference>
<evidence type="ECO:0000256" key="1">
    <source>
        <dbReference type="SAM" id="MobiDB-lite"/>
    </source>
</evidence>
<reference evidence="2" key="1">
    <citation type="submission" date="2021-02" db="EMBL/GenBank/DDBJ databases">
        <authorList>
            <person name="Dougan E. K."/>
            <person name="Rhodes N."/>
            <person name="Thang M."/>
            <person name="Chan C."/>
        </authorList>
    </citation>
    <scope>NUCLEOTIDE SEQUENCE</scope>
</reference>